<dbReference type="AlphaFoldDB" id="A0A0F9GLH6"/>
<name>A0A0F9GLH6_9ZZZZ</name>
<protein>
    <submittedName>
        <fullName evidence="1">Uncharacterized protein</fullName>
    </submittedName>
</protein>
<feature type="non-terminal residue" evidence="1">
    <location>
        <position position="27"/>
    </location>
</feature>
<organism evidence="1">
    <name type="scientific">marine sediment metagenome</name>
    <dbReference type="NCBI Taxonomy" id="412755"/>
    <lineage>
        <taxon>unclassified sequences</taxon>
        <taxon>metagenomes</taxon>
        <taxon>ecological metagenomes</taxon>
    </lineage>
</organism>
<proteinExistence type="predicted"/>
<accession>A0A0F9GLH6</accession>
<reference evidence="1" key="1">
    <citation type="journal article" date="2015" name="Nature">
        <title>Complex archaea that bridge the gap between prokaryotes and eukaryotes.</title>
        <authorList>
            <person name="Spang A."/>
            <person name="Saw J.H."/>
            <person name="Jorgensen S.L."/>
            <person name="Zaremba-Niedzwiedzka K."/>
            <person name="Martijn J."/>
            <person name="Lind A.E."/>
            <person name="van Eijk R."/>
            <person name="Schleper C."/>
            <person name="Guy L."/>
            <person name="Ettema T.J."/>
        </authorList>
    </citation>
    <scope>NUCLEOTIDE SEQUENCE</scope>
</reference>
<evidence type="ECO:0000313" key="1">
    <source>
        <dbReference type="EMBL" id="KKL64012.1"/>
    </source>
</evidence>
<comment type="caution">
    <text evidence="1">The sequence shown here is derived from an EMBL/GenBank/DDBJ whole genome shotgun (WGS) entry which is preliminary data.</text>
</comment>
<dbReference type="EMBL" id="LAZR01027975">
    <property type="protein sequence ID" value="KKL64012.1"/>
    <property type="molecule type" value="Genomic_DNA"/>
</dbReference>
<gene>
    <name evidence="1" type="ORF">LCGC14_2169300</name>
</gene>
<sequence>MKKVTIICQFCNKKIIEKIEETELDIK</sequence>